<dbReference type="SUPFAM" id="SSF50249">
    <property type="entry name" value="Nucleic acid-binding proteins"/>
    <property type="match status" value="1"/>
</dbReference>
<dbReference type="PANTHER" id="PTHR10302:SF27">
    <property type="entry name" value="SINGLE-STRANDED DNA-BINDING PROTEIN"/>
    <property type="match status" value="1"/>
</dbReference>
<dbReference type="RefSeq" id="WP_337697044.1">
    <property type="nucleotide sequence ID" value="NZ_JBBEGN010000013.1"/>
</dbReference>
<comment type="caution">
    <text evidence="4">The sequence shown here is derived from an EMBL/GenBank/DDBJ whole genome shotgun (WGS) entry which is preliminary data.</text>
</comment>
<sequence length="142" mass="15240">MSTPIQITGNLTADPELQYLPNGRAAARFTVAVNSRRRTEGGEWVDGEPTFYPVTTWGEQGEHVAESLTKGARVVVLGTIKARSWAPTEGERAGETLTRLEVTAETVAASLQWATVTVAKAKRGDAWTEAPVAADGEQEAPF</sequence>
<dbReference type="InterPro" id="IPR011344">
    <property type="entry name" value="ssDNA-bd"/>
</dbReference>
<reference evidence="4 5" key="1">
    <citation type="submission" date="2024-03" db="EMBL/GenBank/DDBJ databases">
        <title>Actinomycetospora sp. OC33-EN08, a novel actinomycete isolated from wild orchid (Aerides multiflora).</title>
        <authorList>
            <person name="Suriyachadkun C."/>
        </authorList>
    </citation>
    <scope>NUCLEOTIDE SEQUENCE [LARGE SCALE GENOMIC DNA]</scope>
    <source>
        <strain evidence="4 5">OC33-EN08</strain>
    </source>
</reference>
<dbReference type="PANTHER" id="PTHR10302">
    <property type="entry name" value="SINGLE-STRANDED DNA-BINDING PROTEIN"/>
    <property type="match status" value="1"/>
</dbReference>
<dbReference type="Gene3D" id="2.40.50.140">
    <property type="entry name" value="Nucleic acid-binding proteins"/>
    <property type="match status" value="1"/>
</dbReference>
<dbReference type="HAMAP" id="MF_00984">
    <property type="entry name" value="SSB"/>
    <property type="match status" value="1"/>
</dbReference>
<dbReference type="Pfam" id="PF00436">
    <property type="entry name" value="SSB"/>
    <property type="match status" value="1"/>
</dbReference>
<proteinExistence type="inferred from homology"/>
<evidence type="ECO:0000313" key="4">
    <source>
        <dbReference type="EMBL" id="MEJ2870475.1"/>
    </source>
</evidence>
<dbReference type="PROSITE" id="PS50935">
    <property type="entry name" value="SSB"/>
    <property type="match status" value="1"/>
</dbReference>
<evidence type="ECO:0000313" key="5">
    <source>
        <dbReference type="Proteomes" id="UP001385809"/>
    </source>
</evidence>
<evidence type="ECO:0000256" key="1">
    <source>
        <dbReference type="ARBA" id="ARBA00023125"/>
    </source>
</evidence>
<dbReference type="InterPro" id="IPR012340">
    <property type="entry name" value="NA-bd_OB-fold"/>
</dbReference>
<protein>
    <recommendedName>
        <fullName evidence="2 3">Single-stranded DNA-binding protein</fullName>
        <shortName evidence="2">SSB</shortName>
    </recommendedName>
</protein>
<dbReference type="NCBIfam" id="TIGR00621">
    <property type="entry name" value="ssb"/>
    <property type="match status" value="1"/>
</dbReference>
<comment type="subunit">
    <text evidence="2">Homotetramer.</text>
</comment>
<keyword evidence="1 2" id="KW-0238">DNA-binding</keyword>
<evidence type="ECO:0000256" key="3">
    <source>
        <dbReference type="RuleBase" id="RU000524"/>
    </source>
</evidence>
<dbReference type="CDD" id="cd04496">
    <property type="entry name" value="SSB_OBF"/>
    <property type="match status" value="1"/>
</dbReference>
<accession>A0ABU8MT30</accession>
<organism evidence="4 5">
    <name type="scientific">Actinomycetospora aurantiaca</name>
    <dbReference type="NCBI Taxonomy" id="3129233"/>
    <lineage>
        <taxon>Bacteria</taxon>
        <taxon>Bacillati</taxon>
        <taxon>Actinomycetota</taxon>
        <taxon>Actinomycetes</taxon>
        <taxon>Pseudonocardiales</taxon>
        <taxon>Pseudonocardiaceae</taxon>
        <taxon>Actinomycetospora</taxon>
    </lineage>
</organism>
<comment type="caution">
    <text evidence="2">Lacks conserved residue(s) required for the propagation of feature annotation.</text>
</comment>
<evidence type="ECO:0000256" key="2">
    <source>
        <dbReference type="HAMAP-Rule" id="MF_00984"/>
    </source>
</evidence>
<dbReference type="GO" id="GO:0003677">
    <property type="term" value="F:DNA binding"/>
    <property type="evidence" value="ECO:0007669"/>
    <property type="project" value="UniProtKB-KW"/>
</dbReference>
<dbReference type="EMBL" id="JBBEGN010000013">
    <property type="protein sequence ID" value="MEJ2870475.1"/>
    <property type="molecule type" value="Genomic_DNA"/>
</dbReference>
<keyword evidence="5" id="KW-1185">Reference proteome</keyword>
<dbReference type="InterPro" id="IPR000424">
    <property type="entry name" value="Primosome_PriB/ssb"/>
</dbReference>
<name>A0ABU8MT30_9PSEU</name>
<gene>
    <name evidence="4" type="primary">ssb</name>
    <name evidence="4" type="ORF">WCD74_22085</name>
</gene>
<dbReference type="Proteomes" id="UP001385809">
    <property type="component" value="Unassembled WGS sequence"/>
</dbReference>